<feature type="domain" description="Bacterial virulence protein VirB8" evidence="7">
    <location>
        <begin position="16"/>
        <end position="224"/>
    </location>
</feature>
<dbReference type="EMBL" id="CP042239">
    <property type="protein sequence ID" value="QDX27370.1"/>
    <property type="molecule type" value="Genomic_DNA"/>
</dbReference>
<evidence type="ECO:0000256" key="4">
    <source>
        <dbReference type="ARBA" id="ARBA00023136"/>
    </source>
</evidence>
<dbReference type="Gene3D" id="3.10.450.230">
    <property type="entry name" value="VirB8 protein"/>
    <property type="match status" value="1"/>
</dbReference>
<dbReference type="PIRSF" id="PIRSF003299">
    <property type="entry name" value="VirB8_PtlE"/>
    <property type="match status" value="1"/>
</dbReference>
<comment type="subcellular location">
    <subcellularLocation>
        <location evidence="1">Membrane</location>
        <topology evidence="1">Single-pass membrane protein</topology>
    </subcellularLocation>
</comment>
<evidence type="ECO:0000256" key="6">
    <source>
        <dbReference type="SAM" id="Phobius"/>
    </source>
</evidence>
<dbReference type="InterPro" id="IPR032710">
    <property type="entry name" value="NTF2-like_dom_sf"/>
</dbReference>
<keyword evidence="4 6" id="KW-0472">Membrane</keyword>
<dbReference type="RefSeq" id="WP_145848846.1">
    <property type="nucleotide sequence ID" value="NZ_CP042239.1"/>
</dbReference>
<feature type="transmembrane region" description="Helical" evidence="6">
    <location>
        <begin position="33"/>
        <end position="55"/>
    </location>
</feature>
<evidence type="ECO:0000256" key="2">
    <source>
        <dbReference type="ARBA" id="ARBA00022692"/>
    </source>
</evidence>
<dbReference type="SUPFAM" id="SSF54427">
    <property type="entry name" value="NTF2-like"/>
    <property type="match status" value="1"/>
</dbReference>
<dbReference type="GO" id="GO:0030255">
    <property type="term" value="P:protein secretion by the type IV secretion system"/>
    <property type="evidence" value="ECO:0007669"/>
    <property type="project" value="InterPro"/>
</dbReference>
<dbReference type="OrthoDB" id="7366154at2"/>
<evidence type="ECO:0000256" key="1">
    <source>
        <dbReference type="ARBA" id="ARBA00004167"/>
    </source>
</evidence>
<reference evidence="8 9" key="1">
    <citation type="submission" date="2019-07" db="EMBL/GenBank/DDBJ databases">
        <title>Sphingomonas alkalisoli sp. nov., isolated from rhizosphere soil of Suaedae salsa.</title>
        <authorList>
            <person name="Zhang H."/>
            <person name="Xu L."/>
            <person name="Zhang J.-X."/>
            <person name="Sun J.-Q."/>
        </authorList>
    </citation>
    <scope>NUCLEOTIDE SEQUENCE [LARGE SCALE GENOMIC DNA]</scope>
    <source>
        <strain evidence="8 9">XS-10</strain>
    </source>
</reference>
<dbReference type="AlphaFoldDB" id="A0A518RIX4"/>
<feature type="region of interest" description="Disordered" evidence="5">
    <location>
        <begin position="220"/>
        <end position="248"/>
    </location>
</feature>
<keyword evidence="9" id="KW-1185">Reference proteome</keyword>
<dbReference type="InterPro" id="IPR007430">
    <property type="entry name" value="VirB8"/>
</dbReference>
<dbReference type="Pfam" id="PF04335">
    <property type="entry name" value="VirB8"/>
    <property type="match status" value="1"/>
</dbReference>
<proteinExistence type="predicted"/>
<name>A0A518RIX4_9SPHN</name>
<evidence type="ECO:0000313" key="9">
    <source>
        <dbReference type="Proteomes" id="UP000318055"/>
    </source>
</evidence>
<accession>A0A518RIX4</accession>
<protein>
    <recommendedName>
        <fullName evidence="7">Bacterial virulence protein VirB8 domain-containing protein</fullName>
    </recommendedName>
</protein>
<keyword evidence="3 6" id="KW-1133">Transmembrane helix</keyword>
<dbReference type="GO" id="GO:0016020">
    <property type="term" value="C:membrane"/>
    <property type="evidence" value="ECO:0007669"/>
    <property type="project" value="UniProtKB-SubCell"/>
</dbReference>
<evidence type="ECO:0000259" key="7">
    <source>
        <dbReference type="Pfam" id="PF04335"/>
    </source>
</evidence>
<evidence type="ECO:0000256" key="3">
    <source>
        <dbReference type="ARBA" id="ARBA00022989"/>
    </source>
</evidence>
<dbReference type="Proteomes" id="UP000318055">
    <property type="component" value="Chromosome"/>
</dbReference>
<sequence length="248" mass="27469">MKEEPRAKRDAYYREAASWAQDRHDALRRSRRIAWIVAGAAAAIAVLEAFALMLLTPLKTVEPYTLLVDKQTGFVQAVKPLEPAQISGDAALTQSFLVQYVIARESFDIDALQANYRKVALWSGDSARSRYIASMQPSFADSPLNRYPRSTVVETNVKSVSPMGPGAAMVRFETRRTDQGGQARVIGSWVAVVRYRYSGEPMRVEDRYLNPLGFQVLRYRRDPEAMPQTEPASSPAQSGPAGASTPAQ</sequence>
<feature type="compositionally biased region" description="Low complexity" evidence="5">
    <location>
        <begin position="231"/>
        <end position="248"/>
    </location>
</feature>
<evidence type="ECO:0000256" key="5">
    <source>
        <dbReference type="SAM" id="MobiDB-lite"/>
    </source>
</evidence>
<evidence type="ECO:0000313" key="8">
    <source>
        <dbReference type="EMBL" id="QDX27370.1"/>
    </source>
</evidence>
<gene>
    <name evidence="8" type="ORF">FPZ54_16060</name>
</gene>
<keyword evidence="2 6" id="KW-0812">Transmembrane</keyword>
<dbReference type="KEGG" id="ssua:FPZ54_16060"/>
<dbReference type="CDD" id="cd16424">
    <property type="entry name" value="VirB8"/>
    <property type="match status" value="1"/>
</dbReference>
<organism evidence="8 9">
    <name type="scientific">Sphingomonas suaedae</name>
    <dbReference type="NCBI Taxonomy" id="2599297"/>
    <lineage>
        <taxon>Bacteria</taxon>
        <taxon>Pseudomonadati</taxon>
        <taxon>Pseudomonadota</taxon>
        <taxon>Alphaproteobacteria</taxon>
        <taxon>Sphingomonadales</taxon>
        <taxon>Sphingomonadaceae</taxon>
        <taxon>Sphingomonas</taxon>
    </lineage>
</organism>
<dbReference type="InterPro" id="IPR026264">
    <property type="entry name" value="VirB8/PtlE"/>
</dbReference>